<evidence type="ECO:0000313" key="3">
    <source>
        <dbReference type="RefSeq" id="XP_017318634.1"/>
    </source>
</evidence>
<dbReference type="RefSeq" id="XP_017318634.1">
    <property type="nucleotide sequence ID" value="XM_017463145.3"/>
</dbReference>
<keyword evidence="2" id="KW-1185">Reference proteome</keyword>
<dbReference type="AlphaFoldDB" id="A0A2D0QK78"/>
<reference evidence="3" key="2">
    <citation type="submission" date="2025-08" db="UniProtKB">
        <authorList>
            <consortium name="RefSeq"/>
        </authorList>
    </citation>
    <scope>IDENTIFICATION</scope>
    <source>
        <tissue evidence="3">Blood</tissue>
    </source>
</reference>
<sequence>MHFTVCSILLLLLVGPVSSMPVPFCQNTHRQIENILNLLQTIRKAATGTSSNVTKLDENETILNTDQCALIQRLSNYQACDLDLSPEIKELHYMKTETKGLVENLQSSPIASCVLSPAVCPCSHLPMWKKIIFLLNSWSQDVAACNNALRNVCSSSNYNSV</sequence>
<proteinExistence type="predicted"/>
<gene>
    <name evidence="3" type="primary">LOC108262803</name>
</gene>
<feature type="signal peptide" evidence="1">
    <location>
        <begin position="1"/>
        <end position="19"/>
    </location>
</feature>
<name>A0A2D0QK78_ICTPU</name>
<feature type="chain" id="PRO_5012767982" evidence="1">
    <location>
        <begin position="20"/>
        <end position="161"/>
    </location>
</feature>
<organism evidence="2 3">
    <name type="scientific">Ictalurus punctatus</name>
    <name type="common">Channel catfish</name>
    <name type="synonym">Silurus punctatus</name>
    <dbReference type="NCBI Taxonomy" id="7998"/>
    <lineage>
        <taxon>Eukaryota</taxon>
        <taxon>Metazoa</taxon>
        <taxon>Chordata</taxon>
        <taxon>Craniata</taxon>
        <taxon>Vertebrata</taxon>
        <taxon>Euteleostomi</taxon>
        <taxon>Actinopterygii</taxon>
        <taxon>Neopterygii</taxon>
        <taxon>Teleostei</taxon>
        <taxon>Ostariophysi</taxon>
        <taxon>Siluriformes</taxon>
        <taxon>Ictaluridae</taxon>
        <taxon>Ictalurus</taxon>
    </lineage>
</organism>
<dbReference type="Proteomes" id="UP000221080">
    <property type="component" value="Chromosome 3"/>
</dbReference>
<reference evidence="2" key="1">
    <citation type="journal article" date="2016" name="Nat. Commun.">
        <title>The channel catfish genome sequence provides insights into the evolution of scale formation in teleosts.</title>
        <authorList>
            <person name="Liu Z."/>
            <person name="Liu S."/>
            <person name="Yao J."/>
            <person name="Bao L."/>
            <person name="Zhang J."/>
            <person name="Li Y."/>
            <person name="Jiang C."/>
            <person name="Sun L."/>
            <person name="Wang R."/>
            <person name="Zhang Y."/>
            <person name="Zhou T."/>
            <person name="Zeng Q."/>
            <person name="Fu Q."/>
            <person name="Gao S."/>
            <person name="Li N."/>
            <person name="Koren S."/>
            <person name="Jiang Y."/>
            <person name="Zimin A."/>
            <person name="Xu P."/>
            <person name="Phillippy A.M."/>
            <person name="Geng X."/>
            <person name="Song L."/>
            <person name="Sun F."/>
            <person name="Li C."/>
            <person name="Wang X."/>
            <person name="Chen A."/>
            <person name="Jin Y."/>
            <person name="Yuan Z."/>
            <person name="Yang Y."/>
            <person name="Tan S."/>
            <person name="Peatman E."/>
            <person name="Lu J."/>
            <person name="Qin Z."/>
            <person name="Dunham R."/>
            <person name="Li Z."/>
            <person name="Sonstegard T."/>
            <person name="Feng J."/>
            <person name="Danzmann R.G."/>
            <person name="Schroeder S."/>
            <person name="Scheffler B."/>
            <person name="Duke M.V."/>
            <person name="Ballard L."/>
            <person name="Kucuktas H."/>
            <person name="Kaltenboeck L."/>
            <person name="Liu H."/>
            <person name="Armbruster J."/>
            <person name="Xie Y."/>
            <person name="Kirby M.L."/>
            <person name="Tian Y."/>
            <person name="Flanagan M.E."/>
            <person name="Mu W."/>
            <person name="Waldbieser G.C."/>
        </authorList>
    </citation>
    <scope>NUCLEOTIDE SEQUENCE [LARGE SCALE GENOMIC DNA]</scope>
    <source>
        <strain evidence="2">SDA103</strain>
    </source>
</reference>
<keyword evidence="1" id="KW-0732">Signal</keyword>
<evidence type="ECO:0000313" key="2">
    <source>
        <dbReference type="Proteomes" id="UP000221080"/>
    </source>
</evidence>
<dbReference type="GeneID" id="108262803"/>
<dbReference type="OrthoDB" id="10391569at2759"/>
<accession>A0A2D0QK78</accession>
<dbReference type="KEGG" id="ipu:108262803"/>
<protein>
    <submittedName>
        <fullName evidence="3">Uncharacterized protein LOC108262803</fullName>
    </submittedName>
</protein>
<evidence type="ECO:0000256" key="1">
    <source>
        <dbReference type="SAM" id="SignalP"/>
    </source>
</evidence>